<dbReference type="Proteomes" id="UP000685013">
    <property type="component" value="Chromosome 13"/>
</dbReference>
<reference evidence="1 2" key="1">
    <citation type="journal article" date="2021" name="Hortic Res">
        <title>The domestication of Cucurbita argyrosperma as revealed by the genome of its wild relative.</title>
        <authorList>
            <person name="Barrera-Redondo J."/>
            <person name="Sanchez-de la Vega G."/>
            <person name="Aguirre-Liguori J.A."/>
            <person name="Castellanos-Morales G."/>
            <person name="Gutierrez-Guerrero Y.T."/>
            <person name="Aguirre-Dugua X."/>
            <person name="Aguirre-Planter E."/>
            <person name="Tenaillon M.I."/>
            <person name="Lira-Saade R."/>
            <person name="Eguiarte L.E."/>
        </authorList>
    </citation>
    <scope>NUCLEOTIDE SEQUENCE [LARGE SCALE GENOMIC DNA]</scope>
    <source>
        <strain evidence="1">JBR-2021</strain>
    </source>
</reference>
<dbReference type="EMBL" id="JAGKQH010000013">
    <property type="protein sequence ID" value="KAG6583341.1"/>
    <property type="molecule type" value="Genomic_DNA"/>
</dbReference>
<keyword evidence="2" id="KW-1185">Reference proteome</keyword>
<name>A0AAV6MKL3_9ROSI</name>
<dbReference type="PANTHER" id="PTHR37176:SF1">
    <property type="entry name" value="PROTEIN DOUBLE-STRAND BREAK FORMATION"/>
    <property type="match status" value="1"/>
</dbReference>
<gene>
    <name evidence="1" type="primary">DFO</name>
    <name evidence="1" type="ORF">SDJN03_19273</name>
</gene>
<dbReference type="AlphaFoldDB" id="A0AAV6MKL3"/>
<proteinExistence type="predicted"/>
<dbReference type="PANTHER" id="PTHR37176">
    <property type="entry name" value="F10K1.23"/>
    <property type="match status" value="1"/>
</dbReference>
<accession>A0AAV6MKL3</accession>
<evidence type="ECO:0000313" key="1">
    <source>
        <dbReference type="EMBL" id="KAG6583341.1"/>
    </source>
</evidence>
<sequence length="273" mass="31162">MPCSVAEQYSLFCSRLRSRRLDDSTLRILEFFSASKDTMSLMDVKSGVKELLRFESLSIIRETVEKTDDQKLLVIEFLVRAFALVGDIEANFIVGAPQHFPSLNHLVLSCLALRYEALNFRELKSFNQPRLQVSHAEWLNFAEHSLNTGFFSIAIKAYEQALSSLQQSDTANYTSHDSSKCAEVIEKIKRLKDHALKSAGSHSVQALTSEYLKKKVTERNRKISSSCTRKFTASTLFRNGIRNHNAKRLHEYQALEGLTSESYKIQIHDQSYI</sequence>
<comment type="caution">
    <text evidence="1">The sequence shown here is derived from an EMBL/GenBank/DDBJ whole genome shotgun (WGS) entry which is preliminary data.</text>
</comment>
<protein>
    <submittedName>
        <fullName evidence="1">Protein DOUBLE-STRAND BREAK FORMATION</fullName>
    </submittedName>
</protein>
<evidence type="ECO:0000313" key="2">
    <source>
        <dbReference type="Proteomes" id="UP000685013"/>
    </source>
</evidence>
<dbReference type="InterPro" id="IPR044969">
    <property type="entry name" value="DFO"/>
</dbReference>
<organism evidence="1 2">
    <name type="scientific">Cucurbita argyrosperma subsp. sororia</name>
    <dbReference type="NCBI Taxonomy" id="37648"/>
    <lineage>
        <taxon>Eukaryota</taxon>
        <taxon>Viridiplantae</taxon>
        <taxon>Streptophyta</taxon>
        <taxon>Embryophyta</taxon>
        <taxon>Tracheophyta</taxon>
        <taxon>Spermatophyta</taxon>
        <taxon>Magnoliopsida</taxon>
        <taxon>eudicotyledons</taxon>
        <taxon>Gunneridae</taxon>
        <taxon>Pentapetalae</taxon>
        <taxon>rosids</taxon>
        <taxon>fabids</taxon>
        <taxon>Cucurbitales</taxon>
        <taxon>Cucurbitaceae</taxon>
        <taxon>Cucurbiteae</taxon>
        <taxon>Cucurbita</taxon>
    </lineage>
</organism>
<feature type="non-terminal residue" evidence="1">
    <location>
        <position position="1"/>
    </location>
</feature>
<dbReference type="GO" id="GO:0042138">
    <property type="term" value="P:meiotic DNA double-strand break formation"/>
    <property type="evidence" value="ECO:0007669"/>
    <property type="project" value="InterPro"/>
</dbReference>